<dbReference type="Proteomes" id="UP000712281">
    <property type="component" value="Unassembled WGS sequence"/>
</dbReference>
<comment type="caution">
    <text evidence="2">The sequence shown here is derived from an EMBL/GenBank/DDBJ whole genome shotgun (WGS) entry which is preliminary data.</text>
</comment>
<sequence>MPGLPGSKRVNPTTSIFQEVQHDQNMKPLRALDSRAESPGTTSSYTMYVDTSGKYVDMCHRGHAPGRSRLSLQCESEIKNSYFRAGQRITYSIFQPIQVIFTSQTYESCHASTCKARILNLPTSIDLNKPQAWEYPFDPCHLGEIDSPLGVGENPGIISSSLQERPRPSGPR</sequence>
<gene>
    <name evidence="2" type="ORF">F2Q68_00025220</name>
</gene>
<feature type="region of interest" description="Disordered" evidence="1">
    <location>
        <begin position="152"/>
        <end position="172"/>
    </location>
</feature>
<proteinExistence type="predicted"/>
<evidence type="ECO:0000313" key="3">
    <source>
        <dbReference type="Proteomes" id="UP000712281"/>
    </source>
</evidence>
<reference evidence="2" key="1">
    <citation type="submission" date="2019-12" db="EMBL/GenBank/DDBJ databases">
        <title>Genome sequencing and annotation of Brassica cretica.</title>
        <authorList>
            <person name="Studholme D.J."/>
            <person name="Sarris P.F."/>
        </authorList>
    </citation>
    <scope>NUCLEOTIDE SEQUENCE</scope>
    <source>
        <strain evidence="2">PFS-001/15</strain>
        <tissue evidence="2">Leaf</tissue>
    </source>
</reference>
<protein>
    <submittedName>
        <fullName evidence="2">Uncharacterized protein</fullName>
    </submittedName>
</protein>
<accession>A0A8S9II25</accession>
<evidence type="ECO:0000313" key="2">
    <source>
        <dbReference type="EMBL" id="KAF2569720.1"/>
    </source>
</evidence>
<organism evidence="2 3">
    <name type="scientific">Brassica cretica</name>
    <name type="common">Mustard</name>
    <dbReference type="NCBI Taxonomy" id="69181"/>
    <lineage>
        <taxon>Eukaryota</taxon>
        <taxon>Viridiplantae</taxon>
        <taxon>Streptophyta</taxon>
        <taxon>Embryophyta</taxon>
        <taxon>Tracheophyta</taxon>
        <taxon>Spermatophyta</taxon>
        <taxon>Magnoliopsida</taxon>
        <taxon>eudicotyledons</taxon>
        <taxon>Gunneridae</taxon>
        <taxon>Pentapetalae</taxon>
        <taxon>rosids</taxon>
        <taxon>malvids</taxon>
        <taxon>Brassicales</taxon>
        <taxon>Brassicaceae</taxon>
        <taxon>Brassiceae</taxon>
        <taxon>Brassica</taxon>
    </lineage>
</organism>
<name>A0A8S9II25_BRACR</name>
<dbReference type="EMBL" id="QGKW02001911">
    <property type="protein sequence ID" value="KAF2569720.1"/>
    <property type="molecule type" value="Genomic_DNA"/>
</dbReference>
<evidence type="ECO:0000256" key="1">
    <source>
        <dbReference type="SAM" id="MobiDB-lite"/>
    </source>
</evidence>
<dbReference type="AlphaFoldDB" id="A0A8S9II25"/>